<dbReference type="EMBL" id="BSSA01000002">
    <property type="protein sequence ID" value="GLW68448.1"/>
    <property type="molecule type" value="Genomic_DNA"/>
</dbReference>
<evidence type="ECO:0000256" key="1">
    <source>
        <dbReference type="SAM" id="MobiDB-lite"/>
    </source>
</evidence>
<name>A0A9W6UZP3_9ACTN</name>
<evidence type="ECO:0000256" key="2">
    <source>
        <dbReference type="SAM" id="Phobius"/>
    </source>
</evidence>
<keyword evidence="2" id="KW-1133">Transmembrane helix</keyword>
<protein>
    <recommendedName>
        <fullName evidence="5">SpdB</fullName>
    </recommendedName>
</protein>
<comment type="caution">
    <text evidence="3">The sequence shown here is derived from an EMBL/GenBank/DDBJ whole genome shotgun (WGS) entry which is preliminary data.</text>
</comment>
<dbReference type="Proteomes" id="UP001165041">
    <property type="component" value="Unassembled WGS sequence"/>
</dbReference>
<keyword evidence="2" id="KW-0812">Transmembrane</keyword>
<feature type="transmembrane region" description="Helical" evidence="2">
    <location>
        <begin position="54"/>
        <end position="73"/>
    </location>
</feature>
<proteinExistence type="predicted"/>
<sequence length="329" mass="37342">MSALVTPQQIRSAERVLSWGTWAITFGAVLYSMLTVTPLMSGHTPAGWEWTAPILPLVVDWAVVIVVRMDGILARLGAGGGRWPLVLRWMTGLATLLLNVGQSALDGDRVGVAVHAVAPLLLIVTAETSLAYRSAIARAVAAREAAERAEREERQARAEQERQRARAERLEEFEQAERRRREEAEREERRLREQREHELRMAREAREAQERREAAERAEQARREAAEKAERERREREVSERERVEREREQQRAAAIRARTEELLSGPPATEKVSEELAKEIVGAAVLEKLPQRRAVELTGWSTGWVAARYRELENLHALLTDAPFRHAA</sequence>
<dbReference type="AlphaFoldDB" id="A0A9W6UZP3"/>
<feature type="region of interest" description="Disordered" evidence="1">
    <location>
        <begin position="173"/>
        <end position="249"/>
    </location>
</feature>
<reference evidence="3" key="1">
    <citation type="submission" date="2023-02" db="EMBL/GenBank/DDBJ databases">
        <title>Kitasatospora phosalacinea NBRC 14627.</title>
        <authorList>
            <person name="Ichikawa N."/>
            <person name="Sato H."/>
            <person name="Tonouchi N."/>
        </authorList>
    </citation>
    <scope>NUCLEOTIDE SEQUENCE</scope>
    <source>
        <strain evidence="3">NBRC 14627</strain>
    </source>
</reference>
<gene>
    <name evidence="3" type="ORF">Kpho02_07470</name>
</gene>
<evidence type="ECO:0000313" key="4">
    <source>
        <dbReference type="Proteomes" id="UP001165041"/>
    </source>
</evidence>
<evidence type="ECO:0008006" key="5">
    <source>
        <dbReference type="Google" id="ProtNLM"/>
    </source>
</evidence>
<keyword evidence="2" id="KW-0472">Membrane</keyword>
<organism evidence="3 4">
    <name type="scientific">Kitasatospora phosalacinea</name>
    <dbReference type="NCBI Taxonomy" id="2065"/>
    <lineage>
        <taxon>Bacteria</taxon>
        <taxon>Bacillati</taxon>
        <taxon>Actinomycetota</taxon>
        <taxon>Actinomycetes</taxon>
        <taxon>Kitasatosporales</taxon>
        <taxon>Streptomycetaceae</taxon>
        <taxon>Kitasatospora</taxon>
    </lineage>
</organism>
<accession>A0A9W6UZP3</accession>
<feature type="transmembrane region" description="Helical" evidence="2">
    <location>
        <begin position="16"/>
        <end position="34"/>
    </location>
</feature>
<evidence type="ECO:0000313" key="3">
    <source>
        <dbReference type="EMBL" id="GLW68448.1"/>
    </source>
</evidence>